<accession>A0ABQ9IXR7</accession>
<feature type="transmembrane region" description="Helical" evidence="1">
    <location>
        <begin position="12"/>
        <end position="30"/>
    </location>
</feature>
<feature type="transmembrane region" description="Helical" evidence="1">
    <location>
        <begin position="77"/>
        <end position="95"/>
    </location>
</feature>
<dbReference type="InterPro" id="IPR009613">
    <property type="entry name" value="LMF"/>
</dbReference>
<dbReference type="EMBL" id="JAPWTJ010001943">
    <property type="protein sequence ID" value="KAJ8968692.1"/>
    <property type="molecule type" value="Genomic_DNA"/>
</dbReference>
<keyword evidence="1" id="KW-0812">Transmembrane</keyword>
<keyword evidence="1" id="KW-0472">Membrane</keyword>
<keyword evidence="1" id="KW-1133">Transmembrane helix</keyword>
<proteinExistence type="predicted"/>
<dbReference type="Proteomes" id="UP001162164">
    <property type="component" value="Unassembled WGS sequence"/>
</dbReference>
<dbReference type="PANTHER" id="PTHR14463:SF5">
    <property type="entry name" value="LIPASE MATURATION FACTOR 2"/>
    <property type="match status" value="1"/>
</dbReference>
<evidence type="ECO:0000313" key="3">
    <source>
        <dbReference type="Proteomes" id="UP001162164"/>
    </source>
</evidence>
<feature type="transmembrane region" description="Helical" evidence="1">
    <location>
        <begin position="102"/>
        <end position="123"/>
    </location>
</feature>
<protein>
    <submittedName>
        <fullName evidence="2">Uncharacterized protein</fullName>
    </submittedName>
</protein>
<keyword evidence="3" id="KW-1185">Reference proteome</keyword>
<dbReference type="PANTHER" id="PTHR14463">
    <property type="entry name" value="LIPASE MATURATION FACTOR"/>
    <property type="match status" value="1"/>
</dbReference>
<name>A0ABQ9IXR7_9CUCU</name>
<organism evidence="2 3">
    <name type="scientific">Molorchus minor</name>
    <dbReference type="NCBI Taxonomy" id="1323400"/>
    <lineage>
        <taxon>Eukaryota</taxon>
        <taxon>Metazoa</taxon>
        <taxon>Ecdysozoa</taxon>
        <taxon>Arthropoda</taxon>
        <taxon>Hexapoda</taxon>
        <taxon>Insecta</taxon>
        <taxon>Pterygota</taxon>
        <taxon>Neoptera</taxon>
        <taxon>Endopterygota</taxon>
        <taxon>Coleoptera</taxon>
        <taxon>Polyphaga</taxon>
        <taxon>Cucujiformia</taxon>
        <taxon>Chrysomeloidea</taxon>
        <taxon>Cerambycidae</taxon>
        <taxon>Lamiinae</taxon>
        <taxon>Monochamini</taxon>
        <taxon>Molorchus</taxon>
    </lineage>
</organism>
<gene>
    <name evidence="2" type="ORF">NQ317_007339</name>
</gene>
<evidence type="ECO:0000313" key="2">
    <source>
        <dbReference type="EMBL" id="KAJ8968692.1"/>
    </source>
</evidence>
<sequence>MLPLRYTRNLFLRSFCIVYLSAFLSFYIQIPGLYGDNGVLPAKAVLENSKHNTLSAKVHYQPTLLWLAPYLGLDTNYALDVLALLGAFLAFTGLVSQKFCTIPLFAGLWSLYFSLYQIGQTFVTSMMNYYWKLGFLPYLLHRYYLGARKALKDLQPIALVFGW</sequence>
<reference evidence="2" key="1">
    <citation type="journal article" date="2023" name="Insect Mol. Biol.">
        <title>Genome sequencing provides insights into the evolution of gene families encoding plant cell wall-degrading enzymes in longhorned beetles.</title>
        <authorList>
            <person name="Shin N.R."/>
            <person name="Okamura Y."/>
            <person name="Kirsch R."/>
            <person name="Pauchet Y."/>
        </authorList>
    </citation>
    <scope>NUCLEOTIDE SEQUENCE</scope>
    <source>
        <strain evidence="2">MMC_N1</strain>
    </source>
</reference>
<evidence type="ECO:0000256" key="1">
    <source>
        <dbReference type="SAM" id="Phobius"/>
    </source>
</evidence>
<comment type="caution">
    <text evidence="2">The sequence shown here is derived from an EMBL/GenBank/DDBJ whole genome shotgun (WGS) entry which is preliminary data.</text>
</comment>